<accession>A0A7G1I460</accession>
<dbReference type="EMBL" id="AP023343">
    <property type="protein sequence ID" value="BCI85073.1"/>
    <property type="molecule type" value="Genomic_DNA"/>
</dbReference>
<feature type="compositionally biased region" description="Low complexity" evidence="7">
    <location>
        <begin position="299"/>
        <end position="313"/>
    </location>
</feature>
<dbReference type="EC" id="2.7.11.1" evidence="1"/>
<dbReference type="SUPFAM" id="SSF56112">
    <property type="entry name" value="Protein kinase-like (PK-like)"/>
    <property type="match status" value="1"/>
</dbReference>
<evidence type="ECO:0000256" key="7">
    <source>
        <dbReference type="SAM" id="MobiDB-lite"/>
    </source>
</evidence>
<name>A0A7G1I460_MYCKA</name>
<dbReference type="Gene3D" id="1.10.510.10">
    <property type="entry name" value="Transferase(Phosphotransferase) domain 1"/>
    <property type="match status" value="1"/>
</dbReference>
<keyword evidence="11" id="KW-1185">Reference proteome</keyword>
<dbReference type="PROSITE" id="PS50011">
    <property type="entry name" value="PROTEIN_KINASE_DOM"/>
    <property type="match status" value="1"/>
</dbReference>
<dbReference type="Gene3D" id="2.120.10.80">
    <property type="entry name" value="Kelch-type beta propeller"/>
    <property type="match status" value="1"/>
</dbReference>
<dbReference type="AlphaFoldDB" id="A0A7G1I460"/>
<keyword evidence="8" id="KW-1133">Transmembrane helix</keyword>
<reference evidence="10 11" key="1">
    <citation type="submission" date="2020-07" db="EMBL/GenBank/DDBJ databases">
        <title>Mycobacterium kansasii (former subtype) with zoonotic potential isolated from diseased indoor pet cat, Japan.</title>
        <authorList>
            <person name="Fukano H."/>
            <person name="Terazono T."/>
            <person name="Hoshino Y."/>
        </authorList>
    </citation>
    <scope>NUCLEOTIDE SEQUENCE [LARGE SCALE GENOMIC DNA]</scope>
    <source>
        <strain evidence="10 11">Kuro-I</strain>
    </source>
</reference>
<sequence length="577" mass="60649">MKLCGALETAHRAGTLHRDIKPANVLVNDYGEPQLTDFGIAHIEGGFETAVGFFSGTIDYTAPEVMTGNPATVVADVYSLGATLYALIAGSAAHERKKGEDLVAQYLRISSTGVPDLRPDGIPDAVCSAIEKAMSIDPAERPVSAAELGRELQAAQRRNGLKPASMAITNMRARTTDASTDVPETPPVSPAILSPEAQVPLRTSSTVPLKGPQPAARAGGAAALQPPSAAGQRPSSLLPSQSVDHRRSPGTDTAFEPGHLGDTQAQLRASSSRAESPRQPAAWTGATPPIEPPKGPGQEGPAGPAAPDRPGVGSPRGRVASWFAEPDRKRNRILLTAAAAVAVVLLVAGGVFLVASHDNGAHQTVSGQPGTQAPVQWKPITNARVARDAAATTQVDGTIWIFGGVRADGTVTGLHEGYDPVIDSWKGGDDLPVPVQHAMAVTWQGNPIVLGGWRTEGSKRLLPTKFGEWSIAAGWSCRICCSPGGRGRGRGGRPHRRHRRGGRQRRTAEHDRGLRRQLLDPWRSDTDAAADAGRGLGRKAGVRRGRKRREVRPGDGRGIRSGRENLDAAARAGATTQ</sequence>
<dbReference type="InterPro" id="IPR000719">
    <property type="entry name" value="Prot_kinase_dom"/>
</dbReference>
<feature type="compositionally biased region" description="Low complexity" evidence="7">
    <location>
        <begin position="212"/>
        <end position="227"/>
    </location>
</feature>
<proteinExistence type="predicted"/>
<feature type="compositionally biased region" description="Basic and acidic residues" evidence="7">
    <location>
        <begin position="551"/>
        <end position="566"/>
    </location>
</feature>
<evidence type="ECO:0000313" key="10">
    <source>
        <dbReference type="EMBL" id="BCI85073.1"/>
    </source>
</evidence>
<keyword evidence="3" id="KW-0808">Transferase</keyword>
<evidence type="ECO:0000256" key="4">
    <source>
        <dbReference type="ARBA" id="ARBA00022741"/>
    </source>
</evidence>
<keyword evidence="5" id="KW-0418">Kinase</keyword>
<feature type="compositionally biased region" description="Basic residues" evidence="7">
    <location>
        <begin position="487"/>
        <end position="505"/>
    </location>
</feature>
<dbReference type="Proteomes" id="UP000516380">
    <property type="component" value="Chromosome"/>
</dbReference>
<evidence type="ECO:0000313" key="11">
    <source>
        <dbReference type="Proteomes" id="UP000516380"/>
    </source>
</evidence>
<dbReference type="InterPro" id="IPR015915">
    <property type="entry name" value="Kelch-typ_b-propeller"/>
</dbReference>
<evidence type="ECO:0000256" key="2">
    <source>
        <dbReference type="ARBA" id="ARBA00022527"/>
    </source>
</evidence>
<keyword evidence="8" id="KW-0472">Membrane</keyword>
<dbReference type="PANTHER" id="PTHR43289:SF6">
    <property type="entry name" value="SERINE_THREONINE-PROTEIN KINASE NEKL-3"/>
    <property type="match status" value="1"/>
</dbReference>
<dbReference type="PANTHER" id="PTHR43289">
    <property type="entry name" value="MITOGEN-ACTIVATED PROTEIN KINASE KINASE KINASE 20-RELATED"/>
    <property type="match status" value="1"/>
</dbReference>
<feature type="transmembrane region" description="Helical" evidence="8">
    <location>
        <begin position="333"/>
        <end position="355"/>
    </location>
</feature>
<feature type="region of interest" description="Disordered" evidence="7">
    <location>
        <begin position="483"/>
        <end position="577"/>
    </location>
</feature>
<keyword evidence="2" id="KW-0723">Serine/threonine-protein kinase</keyword>
<gene>
    <name evidence="10" type="ORF">NIIDMKKI_02790</name>
</gene>
<feature type="compositionally biased region" description="Basic and acidic residues" evidence="7">
    <location>
        <begin position="506"/>
        <end position="526"/>
    </location>
</feature>
<dbReference type="Pfam" id="PF00069">
    <property type="entry name" value="Pkinase"/>
    <property type="match status" value="1"/>
</dbReference>
<feature type="region of interest" description="Disordered" evidence="7">
    <location>
        <begin position="173"/>
        <end position="323"/>
    </location>
</feature>
<feature type="compositionally biased region" description="Basic residues" evidence="7">
    <location>
        <begin position="536"/>
        <end position="550"/>
    </location>
</feature>
<feature type="compositionally biased region" description="Polar residues" evidence="7">
    <location>
        <begin position="263"/>
        <end position="274"/>
    </location>
</feature>
<dbReference type="SMART" id="SM00220">
    <property type="entry name" value="S_TKc"/>
    <property type="match status" value="1"/>
</dbReference>
<evidence type="ECO:0000256" key="1">
    <source>
        <dbReference type="ARBA" id="ARBA00012513"/>
    </source>
</evidence>
<evidence type="ECO:0000256" key="8">
    <source>
        <dbReference type="SAM" id="Phobius"/>
    </source>
</evidence>
<keyword evidence="6" id="KW-0067">ATP-binding</keyword>
<keyword evidence="8" id="KW-0812">Transmembrane</keyword>
<organism evidence="10 11">
    <name type="scientific">Mycobacterium kansasii</name>
    <dbReference type="NCBI Taxonomy" id="1768"/>
    <lineage>
        <taxon>Bacteria</taxon>
        <taxon>Bacillati</taxon>
        <taxon>Actinomycetota</taxon>
        <taxon>Actinomycetes</taxon>
        <taxon>Mycobacteriales</taxon>
        <taxon>Mycobacteriaceae</taxon>
        <taxon>Mycobacterium</taxon>
    </lineage>
</organism>
<keyword evidence="4" id="KW-0547">Nucleotide-binding</keyword>
<feature type="domain" description="Protein kinase" evidence="9">
    <location>
        <begin position="1"/>
        <end position="153"/>
    </location>
</feature>
<dbReference type="GO" id="GO:0004674">
    <property type="term" value="F:protein serine/threonine kinase activity"/>
    <property type="evidence" value="ECO:0007669"/>
    <property type="project" value="UniProtKB-KW"/>
</dbReference>
<dbReference type="InterPro" id="IPR011009">
    <property type="entry name" value="Kinase-like_dom_sf"/>
</dbReference>
<evidence type="ECO:0000259" key="9">
    <source>
        <dbReference type="PROSITE" id="PS50011"/>
    </source>
</evidence>
<dbReference type="CDD" id="cd14014">
    <property type="entry name" value="STKc_PknB_like"/>
    <property type="match status" value="1"/>
</dbReference>
<dbReference type="SUPFAM" id="SSF117281">
    <property type="entry name" value="Kelch motif"/>
    <property type="match status" value="1"/>
</dbReference>
<evidence type="ECO:0000256" key="5">
    <source>
        <dbReference type="ARBA" id="ARBA00022777"/>
    </source>
</evidence>
<feature type="compositionally biased region" description="Polar residues" evidence="7">
    <location>
        <begin position="233"/>
        <end position="242"/>
    </location>
</feature>
<protein>
    <recommendedName>
        <fullName evidence="1">non-specific serine/threonine protein kinase</fullName>
        <ecNumber evidence="1">2.7.11.1</ecNumber>
    </recommendedName>
</protein>
<dbReference type="GO" id="GO:0005524">
    <property type="term" value="F:ATP binding"/>
    <property type="evidence" value="ECO:0007669"/>
    <property type="project" value="UniProtKB-KW"/>
</dbReference>
<evidence type="ECO:0000256" key="3">
    <source>
        <dbReference type="ARBA" id="ARBA00022679"/>
    </source>
</evidence>
<evidence type="ECO:0000256" key="6">
    <source>
        <dbReference type="ARBA" id="ARBA00022840"/>
    </source>
</evidence>